<dbReference type="Proteomes" id="UP000827892">
    <property type="component" value="Chromosome X"/>
</dbReference>
<evidence type="ECO:0000256" key="1">
    <source>
        <dbReference type="SAM" id="Coils"/>
    </source>
</evidence>
<proteinExistence type="predicted"/>
<gene>
    <name evidence="3" type="ORF">L3Y34_013378</name>
</gene>
<dbReference type="AlphaFoldDB" id="A0AAE8ZYA8"/>
<evidence type="ECO:0000313" key="4">
    <source>
        <dbReference type="Proteomes" id="UP000827892"/>
    </source>
</evidence>
<name>A0AAE8ZYA8_CAEBR</name>
<feature type="coiled-coil region" evidence="1">
    <location>
        <begin position="70"/>
        <end position="111"/>
    </location>
</feature>
<evidence type="ECO:0000256" key="2">
    <source>
        <dbReference type="SAM" id="MobiDB-lite"/>
    </source>
</evidence>
<protein>
    <submittedName>
        <fullName evidence="3">Uncharacterized protein</fullName>
    </submittedName>
</protein>
<keyword evidence="1" id="KW-0175">Coiled coil</keyword>
<reference evidence="3 4" key="1">
    <citation type="submission" date="2022-05" db="EMBL/GenBank/DDBJ databases">
        <title>Chromosome-level reference genomes for two strains of Caenorhabditis briggsae: an improved platform for comparative genomics.</title>
        <authorList>
            <person name="Stevens L."/>
            <person name="Andersen E.C."/>
        </authorList>
    </citation>
    <scope>NUCLEOTIDE SEQUENCE [LARGE SCALE GENOMIC DNA]</scope>
    <source>
        <strain evidence="3">QX1410_ONT</strain>
        <tissue evidence="3">Whole-organism</tissue>
    </source>
</reference>
<organism evidence="3 4">
    <name type="scientific">Caenorhabditis briggsae</name>
    <dbReference type="NCBI Taxonomy" id="6238"/>
    <lineage>
        <taxon>Eukaryota</taxon>
        <taxon>Metazoa</taxon>
        <taxon>Ecdysozoa</taxon>
        <taxon>Nematoda</taxon>
        <taxon>Chromadorea</taxon>
        <taxon>Rhabditida</taxon>
        <taxon>Rhabditina</taxon>
        <taxon>Rhabditomorpha</taxon>
        <taxon>Rhabditoidea</taxon>
        <taxon>Rhabditidae</taxon>
        <taxon>Peloderinae</taxon>
        <taxon>Caenorhabditis</taxon>
    </lineage>
</organism>
<sequence>MMKHLLQAAYVGEHCFHYNQHFGINSTKARFDELNSSLENERRSRKLEKAAHSQQKAEWDAEKEGIDQMADNFSDDMREQADLVKSLKKERDSLRMEMDAEKKAKEELFNAFGSMDE</sequence>
<accession>A0AAE8ZYA8</accession>
<feature type="region of interest" description="Disordered" evidence="2">
    <location>
        <begin position="41"/>
        <end position="64"/>
    </location>
</feature>
<evidence type="ECO:0000313" key="3">
    <source>
        <dbReference type="EMBL" id="ULT84687.1"/>
    </source>
</evidence>
<dbReference type="EMBL" id="CP090896">
    <property type="protein sequence ID" value="ULT84687.1"/>
    <property type="molecule type" value="Genomic_DNA"/>
</dbReference>